<dbReference type="InterPro" id="IPR015424">
    <property type="entry name" value="PyrdxlP-dep_Trfase"/>
</dbReference>
<dbReference type="InterPro" id="IPR015421">
    <property type="entry name" value="PyrdxlP-dep_Trfase_major"/>
</dbReference>
<dbReference type="PANTHER" id="PTHR46658:SF1">
    <property type="entry name" value="CYS OR MET METABOLISM PYRIDOXAL-PHOSPHATE-DEPENDENT ENZYME"/>
    <property type="match status" value="1"/>
</dbReference>
<dbReference type="Pfam" id="PF06838">
    <property type="entry name" value="Met_gamma_lyase"/>
    <property type="match status" value="1"/>
</dbReference>
<protein>
    <recommendedName>
        <fullName evidence="3">Cystathionine beta-lyase family protein involved in aluminum resistance</fullName>
    </recommendedName>
</protein>
<dbReference type="AlphaFoldDB" id="A0A8J2ZZN0"/>
<dbReference type="PANTHER" id="PTHR46658">
    <property type="entry name" value="CYS OR MET METABOLISM PYRIDOXAL-PHOSPHATE-DEPENDENT ENZYME"/>
    <property type="match status" value="1"/>
</dbReference>
<keyword evidence="2" id="KW-1185">Reference proteome</keyword>
<accession>A0A8J2ZZN0</accession>
<dbReference type="RefSeq" id="WP_188499332.1">
    <property type="nucleotide sequence ID" value="NZ_BMFV01000057.1"/>
</dbReference>
<sequence length="425" mass="46480">MFEAFKNGGHLEAIERSITLQIQEQLRRIEKRSEVNQWRVLEAFRKQRVSDSHLLGTTGYGYDDFGRETLEAVYAEIFGAEAGLVRPQIISGTHAITIALFGVLRPGDELVYITGKPYDTLDGVIGLKPGGNGSLKDFGIQCQTVPLREGEIDVDTVLKSITPKVKMLAIQRSRGYDQRPSLTIHEIEEAIKHIKARYPDIIVFVDNCYGEFVETVEPSHVGADLVAGSLIKNPGAGLVKVGGYIVGREDLVNLCAERLTAPGLGKEVGPTLHHLADIYQGIFMAPHTTAEALKGAVFSSAMMEKLGMETNPKWHQERTDLVQSVTFNDAERMTLFCQAIQAASPINAHVKPEPSPMPGYDDPVIMAAGTFVQGSSIELSADGPLRPPYTVFVQGGLTYTHVKYAILSAVDLLIESKVLSLEALH</sequence>
<reference evidence="1" key="2">
    <citation type="submission" date="2020-09" db="EMBL/GenBank/DDBJ databases">
        <authorList>
            <person name="Sun Q."/>
            <person name="Zhou Y."/>
        </authorList>
    </citation>
    <scope>NUCLEOTIDE SEQUENCE</scope>
    <source>
        <strain evidence="1">CGMCC 1.12777</strain>
    </source>
</reference>
<gene>
    <name evidence="1" type="ORF">GCM10007096_41820</name>
</gene>
<dbReference type="Gene3D" id="3.90.1150.60">
    <property type="entry name" value="Methioning gamme-lyase, C-terminal domain"/>
    <property type="match status" value="1"/>
</dbReference>
<evidence type="ECO:0000313" key="1">
    <source>
        <dbReference type="EMBL" id="GGH88758.1"/>
    </source>
</evidence>
<dbReference type="EMBL" id="BMFV01000057">
    <property type="protein sequence ID" value="GGH88758.1"/>
    <property type="molecule type" value="Genomic_DNA"/>
</dbReference>
<dbReference type="Proteomes" id="UP000656813">
    <property type="component" value="Unassembled WGS sequence"/>
</dbReference>
<dbReference type="SUPFAM" id="SSF53383">
    <property type="entry name" value="PLP-dependent transferases"/>
    <property type="match status" value="1"/>
</dbReference>
<dbReference type="Gene3D" id="3.40.640.10">
    <property type="entry name" value="Type I PLP-dependent aspartate aminotransferase-like (Major domain)"/>
    <property type="match status" value="1"/>
</dbReference>
<evidence type="ECO:0000313" key="2">
    <source>
        <dbReference type="Proteomes" id="UP000656813"/>
    </source>
</evidence>
<name>A0A8J2ZZN0_9BACL</name>
<proteinExistence type="predicted"/>
<dbReference type="InterPro" id="IPR009651">
    <property type="entry name" value="Met_g_lyase_put"/>
</dbReference>
<organism evidence="1 2">
    <name type="scientific">Pullulanibacillus pueri</name>
    <dbReference type="NCBI Taxonomy" id="1437324"/>
    <lineage>
        <taxon>Bacteria</taxon>
        <taxon>Bacillati</taxon>
        <taxon>Bacillota</taxon>
        <taxon>Bacilli</taxon>
        <taxon>Bacillales</taxon>
        <taxon>Sporolactobacillaceae</taxon>
        <taxon>Pullulanibacillus</taxon>
    </lineage>
</organism>
<reference evidence="1" key="1">
    <citation type="journal article" date="2014" name="Int. J. Syst. Evol. Microbiol.">
        <title>Complete genome sequence of Corynebacterium casei LMG S-19264T (=DSM 44701T), isolated from a smear-ripened cheese.</title>
        <authorList>
            <consortium name="US DOE Joint Genome Institute (JGI-PGF)"/>
            <person name="Walter F."/>
            <person name="Albersmeier A."/>
            <person name="Kalinowski J."/>
            <person name="Ruckert C."/>
        </authorList>
    </citation>
    <scope>NUCLEOTIDE SEQUENCE</scope>
    <source>
        <strain evidence="1">CGMCC 1.12777</strain>
    </source>
</reference>
<evidence type="ECO:0008006" key="3">
    <source>
        <dbReference type="Google" id="ProtNLM"/>
    </source>
</evidence>
<comment type="caution">
    <text evidence="1">The sequence shown here is derived from an EMBL/GenBank/DDBJ whole genome shotgun (WGS) entry which is preliminary data.</text>
</comment>